<keyword evidence="3" id="KW-1185">Reference proteome</keyword>
<dbReference type="CDD" id="cd04301">
    <property type="entry name" value="NAT_SF"/>
    <property type="match status" value="1"/>
</dbReference>
<dbReference type="SUPFAM" id="SSF55729">
    <property type="entry name" value="Acyl-CoA N-acyltransferases (Nat)"/>
    <property type="match status" value="1"/>
</dbReference>
<name>A0ABV4Y940_9CYAN</name>
<dbReference type="Pfam" id="PF00583">
    <property type="entry name" value="Acetyltransf_1"/>
    <property type="match status" value="1"/>
</dbReference>
<organism evidence="2 3">
    <name type="scientific">Floridaenema fluviatile BLCC-F154</name>
    <dbReference type="NCBI Taxonomy" id="3153640"/>
    <lineage>
        <taxon>Bacteria</taxon>
        <taxon>Bacillati</taxon>
        <taxon>Cyanobacteriota</taxon>
        <taxon>Cyanophyceae</taxon>
        <taxon>Oscillatoriophycideae</taxon>
        <taxon>Aerosakkonematales</taxon>
        <taxon>Aerosakkonemataceae</taxon>
        <taxon>Floridanema</taxon>
        <taxon>Floridanema fluviatile</taxon>
    </lineage>
</organism>
<reference evidence="2 3" key="1">
    <citation type="submission" date="2024-09" db="EMBL/GenBank/DDBJ databases">
        <title>Floridaenema gen nov. (Aerosakkonemataceae, Aerosakkonematales ord. nov., Cyanobacteria) from benthic tropical and subtropical fresh waters, with the description of four new species.</title>
        <authorList>
            <person name="Moretto J.A."/>
            <person name="Berthold D.E."/>
            <person name="Lefler F.W."/>
            <person name="Huang I.-S."/>
            <person name="Laughinghouse H. IV."/>
        </authorList>
    </citation>
    <scope>NUCLEOTIDE SEQUENCE [LARGE SCALE GENOMIC DNA]</scope>
    <source>
        <strain evidence="2 3">BLCC-F154</strain>
    </source>
</reference>
<proteinExistence type="predicted"/>
<gene>
    <name evidence="2" type="ORF">ACE1B6_08565</name>
</gene>
<evidence type="ECO:0000259" key="1">
    <source>
        <dbReference type="PROSITE" id="PS51186"/>
    </source>
</evidence>
<dbReference type="GO" id="GO:0016746">
    <property type="term" value="F:acyltransferase activity"/>
    <property type="evidence" value="ECO:0007669"/>
    <property type="project" value="UniProtKB-KW"/>
</dbReference>
<keyword evidence="2" id="KW-0012">Acyltransferase</keyword>
<accession>A0ABV4Y940</accession>
<dbReference type="InterPro" id="IPR000182">
    <property type="entry name" value="GNAT_dom"/>
</dbReference>
<dbReference type="EC" id="2.3.1.-" evidence="2"/>
<protein>
    <submittedName>
        <fullName evidence="2">GNAT family N-acetyltransferase</fullName>
        <ecNumber evidence="2">2.3.1.-</ecNumber>
    </submittedName>
</protein>
<dbReference type="PROSITE" id="PS51186">
    <property type="entry name" value="GNAT"/>
    <property type="match status" value="1"/>
</dbReference>
<feature type="domain" description="N-acetyltransferase" evidence="1">
    <location>
        <begin position="14"/>
        <end position="193"/>
    </location>
</feature>
<dbReference type="RefSeq" id="WP_413256837.1">
    <property type="nucleotide sequence ID" value="NZ_JBHFNS010000038.1"/>
</dbReference>
<sequence length="193" mass="21718">MTNDSSQMSNWRIINLVAEDQDAVTQTASLLFEEFKLHWANAWPSFTAALAEVNLSLGADRISRIAIDENHQVLGWIGGISQYEGNVWELHPLVVRSNRQKQGIGKALVTDLETEVKQRGGITLWVGTDDEDGMTSLANIDLYPNLFEHIAEIKNLRGHPYEFYQKMGFVIVGVMPDANGWGKPDIYMAKRVE</sequence>
<dbReference type="Proteomes" id="UP001576776">
    <property type="component" value="Unassembled WGS sequence"/>
</dbReference>
<comment type="caution">
    <text evidence="2">The sequence shown here is derived from an EMBL/GenBank/DDBJ whole genome shotgun (WGS) entry which is preliminary data.</text>
</comment>
<dbReference type="InterPro" id="IPR016181">
    <property type="entry name" value="Acyl_CoA_acyltransferase"/>
</dbReference>
<dbReference type="EMBL" id="JBHFNS010000038">
    <property type="protein sequence ID" value="MFB2935319.1"/>
    <property type="molecule type" value="Genomic_DNA"/>
</dbReference>
<evidence type="ECO:0000313" key="2">
    <source>
        <dbReference type="EMBL" id="MFB2935319.1"/>
    </source>
</evidence>
<evidence type="ECO:0000313" key="3">
    <source>
        <dbReference type="Proteomes" id="UP001576776"/>
    </source>
</evidence>
<keyword evidence="2" id="KW-0808">Transferase</keyword>
<dbReference type="Gene3D" id="3.40.630.30">
    <property type="match status" value="1"/>
</dbReference>